<dbReference type="PIRSF" id="PIRSF000862">
    <property type="entry name" value="Steryl_ester_lip"/>
    <property type="match status" value="1"/>
</dbReference>
<evidence type="ECO:0000256" key="1">
    <source>
        <dbReference type="ARBA" id="ARBA00010701"/>
    </source>
</evidence>
<keyword evidence="6" id="KW-0325">Glycoprotein</keyword>
<accession>A0A5B7D5M4</accession>
<evidence type="ECO:0000256" key="5">
    <source>
        <dbReference type="ARBA" id="ARBA00023098"/>
    </source>
</evidence>
<dbReference type="InterPro" id="IPR025483">
    <property type="entry name" value="Lipase_euk"/>
</dbReference>
<dbReference type="Gene3D" id="3.40.50.1820">
    <property type="entry name" value="alpha/beta hydrolase"/>
    <property type="match status" value="1"/>
</dbReference>
<dbReference type="SUPFAM" id="SSF53474">
    <property type="entry name" value="alpha/beta-Hydrolases"/>
    <property type="match status" value="1"/>
</dbReference>
<keyword evidence="5" id="KW-0443">Lipid metabolism</keyword>
<evidence type="ECO:0000313" key="12">
    <source>
        <dbReference type="EMBL" id="MPC16073.1"/>
    </source>
</evidence>
<name>A0A5B7D5M4_PORTR</name>
<evidence type="ECO:0000256" key="6">
    <source>
        <dbReference type="ARBA" id="ARBA00023180"/>
    </source>
</evidence>
<dbReference type="FunFam" id="3.40.50.1820:FF:000021">
    <property type="entry name" value="Lipase"/>
    <property type="match status" value="1"/>
</dbReference>
<evidence type="ECO:0000256" key="7">
    <source>
        <dbReference type="PIRNR" id="PIRNR000862"/>
    </source>
</evidence>
<reference evidence="12 13" key="1">
    <citation type="submission" date="2019-05" db="EMBL/GenBank/DDBJ databases">
        <title>Another draft genome of Portunus trituberculatus and its Hox gene families provides insights of decapod evolution.</title>
        <authorList>
            <person name="Jeong J.-H."/>
            <person name="Song I."/>
            <person name="Kim S."/>
            <person name="Choi T."/>
            <person name="Kim D."/>
            <person name="Ryu S."/>
            <person name="Kim W."/>
        </authorList>
    </citation>
    <scope>NUCLEOTIDE SEQUENCE [LARGE SCALE GENOMIC DNA]</scope>
    <source>
        <tissue evidence="12">Muscle</tissue>
    </source>
</reference>
<evidence type="ECO:0000259" key="10">
    <source>
        <dbReference type="Pfam" id="PF04083"/>
    </source>
</evidence>
<dbReference type="InterPro" id="IPR029058">
    <property type="entry name" value="AB_hydrolase_fold"/>
</dbReference>
<feature type="active site" description="Charge relay system" evidence="8">
    <location>
        <position position="344"/>
    </location>
</feature>
<comment type="caution">
    <text evidence="12">The sequence shown here is derived from an EMBL/GenBank/DDBJ whole genome shotgun (WGS) entry which is preliminary data.</text>
</comment>
<proteinExistence type="inferred from homology"/>
<sequence>MPYLLLFLFLLPGVLADDDINPDIYLDVPGLITKYGFPVETHIVQTEDGYLLTLHRIPHGRQGDTEDHNRVMARQPILMQHGLLSSSSSWIMGAPEKAPAYIMADAGYDIWLGNARGNTYSRNHTKLDPDGRDGKFWDFSWDEMGYFDVPAMIDYILNKTGHTTLFYIGHSMGTTMFFAGMSARPEYNSKVKAMFALGPVATVSHILSPIRLLAPLTREIEALFLLLGHNEFLPHNRLFTKWVEKICAAQRYTKLMCVNSIFLLTGFDQAQFNMTWLPVILANNPAGTSVRTVAHYAQEVESGKFQHYDFGSRENMRRYNQTKPPQYNLKNVVAPVGLLWGINDFLADPKDVAHLAGSLPNMVHDVCMPRPSFNHIDFIWGDDADKLVVRLLLKYLPFY</sequence>
<keyword evidence="2 9" id="KW-0732">Signal</keyword>
<feature type="domain" description="Partial AB-hydrolase lipase" evidence="10">
    <location>
        <begin position="31"/>
        <end position="92"/>
    </location>
</feature>
<evidence type="ECO:0000256" key="9">
    <source>
        <dbReference type="SAM" id="SignalP"/>
    </source>
</evidence>
<protein>
    <recommendedName>
        <fullName evidence="7">Lipase</fullName>
    </recommendedName>
</protein>
<feature type="signal peptide" evidence="9">
    <location>
        <begin position="1"/>
        <end position="16"/>
    </location>
</feature>
<dbReference type="PANTHER" id="PTHR11005">
    <property type="entry name" value="LYSOSOMAL ACID LIPASE-RELATED"/>
    <property type="match status" value="1"/>
</dbReference>
<evidence type="ECO:0000256" key="4">
    <source>
        <dbReference type="ARBA" id="ARBA00022963"/>
    </source>
</evidence>
<evidence type="ECO:0000256" key="2">
    <source>
        <dbReference type="ARBA" id="ARBA00022729"/>
    </source>
</evidence>
<organism evidence="12 13">
    <name type="scientific">Portunus trituberculatus</name>
    <name type="common">Swimming crab</name>
    <name type="synonym">Neptunus trituberculatus</name>
    <dbReference type="NCBI Taxonomy" id="210409"/>
    <lineage>
        <taxon>Eukaryota</taxon>
        <taxon>Metazoa</taxon>
        <taxon>Ecdysozoa</taxon>
        <taxon>Arthropoda</taxon>
        <taxon>Crustacea</taxon>
        <taxon>Multicrustacea</taxon>
        <taxon>Malacostraca</taxon>
        <taxon>Eumalacostraca</taxon>
        <taxon>Eucarida</taxon>
        <taxon>Decapoda</taxon>
        <taxon>Pleocyemata</taxon>
        <taxon>Brachyura</taxon>
        <taxon>Eubrachyura</taxon>
        <taxon>Portunoidea</taxon>
        <taxon>Portunidae</taxon>
        <taxon>Portuninae</taxon>
        <taxon>Portunus</taxon>
    </lineage>
</organism>
<dbReference type="OrthoDB" id="9974421at2759"/>
<dbReference type="Pfam" id="PF04083">
    <property type="entry name" value="Abhydro_lipase"/>
    <property type="match status" value="1"/>
</dbReference>
<comment type="similarity">
    <text evidence="1 7">Belongs to the AB hydrolase superfamily. Lipase family.</text>
</comment>
<feature type="domain" description="Serine aminopeptidase S33" evidence="11">
    <location>
        <begin position="99"/>
        <end position="214"/>
    </location>
</feature>
<dbReference type="Pfam" id="PF12146">
    <property type="entry name" value="Hydrolase_4"/>
    <property type="match status" value="1"/>
</dbReference>
<evidence type="ECO:0000256" key="8">
    <source>
        <dbReference type="PIRSR" id="PIRSR000862-1"/>
    </source>
</evidence>
<dbReference type="GO" id="GO:0016042">
    <property type="term" value="P:lipid catabolic process"/>
    <property type="evidence" value="ECO:0007669"/>
    <property type="project" value="UniProtKB-KW"/>
</dbReference>
<dbReference type="Proteomes" id="UP000324222">
    <property type="component" value="Unassembled WGS sequence"/>
</dbReference>
<keyword evidence="4 7" id="KW-0442">Lipid degradation</keyword>
<dbReference type="AlphaFoldDB" id="A0A5B7D5M4"/>
<feature type="active site" description="Charge relay system" evidence="8">
    <location>
        <position position="375"/>
    </location>
</feature>
<dbReference type="InterPro" id="IPR022742">
    <property type="entry name" value="Hydrolase_4"/>
</dbReference>
<evidence type="ECO:0000259" key="11">
    <source>
        <dbReference type="Pfam" id="PF12146"/>
    </source>
</evidence>
<evidence type="ECO:0000256" key="3">
    <source>
        <dbReference type="ARBA" id="ARBA00022801"/>
    </source>
</evidence>
<dbReference type="EMBL" id="VSRR010000475">
    <property type="protein sequence ID" value="MPC16073.1"/>
    <property type="molecule type" value="Genomic_DNA"/>
</dbReference>
<feature type="active site" description="Nucleophile" evidence="8">
    <location>
        <position position="171"/>
    </location>
</feature>
<evidence type="ECO:0000313" key="13">
    <source>
        <dbReference type="Proteomes" id="UP000324222"/>
    </source>
</evidence>
<feature type="chain" id="PRO_5023068684" description="Lipase" evidence="9">
    <location>
        <begin position="17"/>
        <end position="399"/>
    </location>
</feature>
<dbReference type="GO" id="GO:0016788">
    <property type="term" value="F:hydrolase activity, acting on ester bonds"/>
    <property type="evidence" value="ECO:0007669"/>
    <property type="project" value="InterPro"/>
</dbReference>
<gene>
    <name evidence="12" type="primary">Lip3_3</name>
    <name evidence="12" type="ORF">E2C01_008886</name>
</gene>
<keyword evidence="13" id="KW-1185">Reference proteome</keyword>
<keyword evidence="3 7" id="KW-0378">Hydrolase</keyword>
<dbReference type="InterPro" id="IPR006693">
    <property type="entry name" value="AB_hydrolase_lipase"/>
</dbReference>